<dbReference type="EMBL" id="JBHFPV010000004">
    <property type="protein sequence ID" value="MFH6604575.1"/>
    <property type="molecule type" value="Genomic_DNA"/>
</dbReference>
<evidence type="ECO:0000313" key="1">
    <source>
        <dbReference type="EMBL" id="MFH6604575.1"/>
    </source>
</evidence>
<protein>
    <submittedName>
        <fullName evidence="1">Aminotransferase class V-fold PLP-dependent enzyme</fullName>
    </submittedName>
</protein>
<proteinExistence type="predicted"/>
<evidence type="ECO:0000313" key="2">
    <source>
        <dbReference type="Proteomes" id="UP001595191"/>
    </source>
</evidence>
<keyword evidence="2" id="KW-1185">Reference proteome</keyword>
<gene>
    <name evidence="1" type="ORF">ACEZ3G_13890</name>
</gene>
<keyword evidence="1" id="KW-0032">Aminotransferase</keyword>
<sequence length="367" mass="41940">MQGIRREFPLLENGIYANTASSGLMHKALIEWRRRHDLEFLNGGSQMKTEAMRTQIPEVRKTVARFFNCKNENVALIQNFSLGLNLLLEGLDRNNKVLLLENDYPSVNWPFENRHFSIAYAKIDAQLEEHIWEKLKDGNFSVLAISLVQWLTGIKIDLEFLKKVKSEFPEIIIIADGTQFCGAESFDFENSAIDILGASGYKWLLAGYGNGFMLFKDHVKDSFSVKSIGFNAANINKDMRDSIRFAKHFEPGHLDTLNFGSLKRGMDFLVAIGMDKITAHNRKLFEKAKNSFADLGLLNADILQRKEHSTIFNIKGDDSLYRLLTNKKVMCAQRGDGIRLSFHCYNTENDIDEILEILKTTMWNLPT</sequence>
<accession>A0ACC7LLZ9</accession>
<organism evidence="1 2">
    <name type="scientific">Meishania litoralis</name>
    <dbReference type="NCBI Taxonomy" id="3434685"/>
    <lineage>
        <taxon>Bacteria</taxon>
        <taxon>Pseudomonadati</taxon>
        <taxon>Bacteroidota</taxon>
        <taxon>Flavobacteriia</taxon>
        <taxon>Flavobacteriales</taxon>
        <taxon>Flavobacteriaceae</taxon>
        <taxon>Meishania</taxon>
    </lineage>
</organism>
<keyword evidence="1" id="KW-0808">Transferase</keyword>
<reference evidence="1" key="1">
    <citation type="submission" date="2024-09" db="EMBL/GenBank/DDBJ databases">
        <authorList>
            <person name="Liu J."/>
        </authorList>
    </citation>
    <scope>NUCLEOTIDE SEQUENCE</scope>
    <source>
        <strain evidence="1">NBU2967</strain>
    </source>
</reference>
<comment type="caution">
    <text evidence="1">The sequence shown here is derived from an EMBL/GenBank/DDBJ whole genome shotgun (WGS) entry which is preliminary data.</text>
</comment>
<name>A0ACC7LLZ9_9FLAO</name>
<dbReference type="Proteomes" id="UP001595191">
    <property type="component" value="Unassembled WGS sequence"/>
</dbReference>